<dbReference type="Proteomes" id="UP000828251">
    <property type="component" value="Unassembled WGS sequence"/>
</dbReference>
<proteinExistence type="predicted"/>
<comment type="caution">
    <text evidence="1">The sequence shown here is derived from an EMBL/GenBank/DDBJ whole genome shotgun (WGS) entry which is preliminary data.</text>
</comment>
<reference evidence="1 2" key="1">
    <citation type="journal article" date="2021" name="Plant Biotechnol. J.">
        <title>Multi-omics assisted identification of the key and species-specific regulatory components of drought-tolerant mechanisms in Gossypium stocksii.</title>
        <authorList>
            <person name="Yu D."/>
            <person name="Ke L."/>
            <person name="Zhang D."/>
            <person name="Wu Y."/>
            <person name="Sun Y."/>
            <person name="Mei J."/>
            <person name="Sun J."/>
            <person name="Sun Y."/>
        </authorList>
    </citation>
    <scope>NUCLEOTIDE SEQUENCE [LARGE SCALE GENOMIC DNA]</scope>
    <source>
        <strain evidence="2">cv. E1</strain>
        <tissue evidence="1">Leaf</tissue>
    </source>
</reference>
<accession>A0A9D3U6Z7</accession>
<dbReference type="AlphaFoldDB" id="A0A9D3U6Z7"/>
<gene>
    <name evidence="1" type="ORF">J1N35_043191</name>
</gene>
<sequence>MHDVPNLDPEDPCFIVNHPKLDNSSQQEFEIRDHEDELNMVKAISDLVDIETTITVEVTTNMELKPILNESVEEPIHFLAIAEKVPAEEIDKFNSFSFNKGNKARMTKTSHDMEGSKL</sequence>
<evidence type="ECO:0000313" key="1">
    <source>
        <dbReference type="EMBL" id="KAH1031017.1"/>
    </source>
</evidence>
<keyword evidence="2" id="KW-1185">Reference proteome</keyword>
<protein>
    <submittedName>
        <fullName evidence="1">Uncharacterized protein</fullName>
    </submittedName>
</protein>
<dbReference type="EMBL" id="JAIQCV010000013">
    <property type="protein sequence ID" value="KAH1031017.1"/>
    <property type="molecule type" value="Genomic_DNA"/>
</dbReference>
<evidence type="ECO:0000313" key="2">
    <source>
        <dbReference type="Proteomes" id="UP000828251"/>
    </source>
</evidence>
<name>A0A9D3U6Z7_9ROSI</name>
<organism evidence="1 2">
    <name type="scientific">Gossypium stocksii</name>
    <dbReference type="NCBI Taxonomy" id="47602"/>
    <lineage>
        <taxon>Eukaryota</taxon>
        <taxon>Viridiplantae</taxon>
        <taxon>Streptophyta</taxon>
        <taxon>Embryophyta</taxon>
        <taxon>Tracheophyta</taxon>
        <taxon>Spermatophyta</taxon>
        <taxon>Magnoliopsida</taxon>
        <taxon>eudicotyledons</taxon>
        <taxon>Gunneridae</taxon>
        <taxon>Pentapetalae</taxon>
        <taxon>rosids</taxon>
        <taxon>malvids</taxon>
        <taxon>Malvales</taxon>
        <taxon>Malvaceae</taxon>
        <taxon>Malvoideae</taxon>
        <taxon>Gossypium</taxon>
    </lineage>
</organism>